<dbReference type="SUPFAM" id="SSF56672">
    <property type="entry name" value="DNA/RNA polymerases"/>
    <property type="match status" value="1"/>
</dbReference>
<evidence type="ECO:0000313" key="4">
    <source>
        <dbReference type="EnsemblMetazoa" id="AALFPA23_008218.P11077"/>
    </source>
</evidence>
<sequence>MTKSSLRQLVKEEHQLQSALENVQEFVDNYNEVRDQDMVELRLVKLDDIFDRFCVVRVKIDVLLDETGEDYESAGDEEGAGSVKSVPPRTDSARTYKDFENSYFRLKSALLAKRPRTQLGVVERQPAVVGVQQSRLKYPELKLPSFSGKLQDWINFRDNFRSLIHDNTELSPIDKFNYLRASLRDDALLQINQVQVSGASYPIAWGILEAKYENHKLIAHEHLKALFAVPSMKSESFEALNVVLTTFKVNLQQLEKLGENTNNWSTLLAFMLSQKLDTATLRQWETHHGSKDIPRYDAMLDFLDKHCAILQSTLTRSGFEQKRPFKSSAVHTLVPSATSSCQICNGGQHSVEQCRRFSKMRVVDRKLAIRRLGLCLNCLSSGHFVADCSRRTCSKCGQRHHYLLHPYSPPTSTPQNPTPNTLNRPQAANANTNAQTQSRPQSQGHQSQSNSQGQSRMNNTQTNPQTPPVQNTSPPHTRQSPPTNTPTTSHHTATSHNTRSQRTTTLLSTALVKLADRFGNTVIARALLDNGSQICMITENLSQRLNFKRFHENLPVNGVGGASSVSKQSVLARILSRCSSFETEEVKFYVLPRITLNLPQQSFDISTWKLPSDICFADPGFHESSAVDAILGVSVFYDLLMGEQKRLSESGPILCNTKLGWIVAGEIPETPVTTLSAVTASVSTEEIHEQLARFWELESCRTKSCLSIEESTCESIFEQTTTRDPDGKFRVVLPKKEYALKQLGESKAIVTKRFMGLERRLNANPEMKALYIEFIHEYLLMGHMREVRDDEEEPKHSYYLPHHAVLKPDSTTTKLRVVFDASCATDTGVSLNDTLMVGPVVQSDLLSILIRFRLQQYAIVADVEKMYRMINVVEEDQPLQRILWRESEDELLRTYQLTTVTYGTSAAPYLATRSLKRCAEEGELTNPPAAKVIKKDFYVDDMLTGAKSVKEGIRLCKDVLSLLGSSGFNLRKWHSNQPAILKSIPRHLRDERELLDIDATATVKTLGLTWEPATDLYWFKTPRWSPKLPVTQRIVLSDSARLFDPYGLVGPVIVQAKMFLQELWKRKYSWDEPLSADLQSQWLEFRTNLDRIDAVSVPRWIAFSDNVISCELHGFCDASEKAYGAAIYLRCVAQDGTVTVRLVMAKSKVAPLEDLSKKKKRQSIPRLELSSALLLAHLYETVAESIQIPAKTFFWTDSTIVKCWLSSHPSRWQAFVSNRVSEIQHITREGVWNHVPGVENPADVISRGVTPLQLAECSIWWNGPTWLQEDPSAWPKMKQQYDSVTLEEKPLVTAALQMLPPSEIFVRYSSLLKLVRSTAWMLRFANNCRTGNRACRRSGVLNAKEHEEALIALVKLAQSECFPVELADLAAKGQVKPSSRLHTKDPCLRDRLIRVGGRLRHAPVSFSRKHPIVLDSNHPLTKLIMVDYHHRLLHGGAQLMLSCMKERFWPLSGRNLARKVVHECVTCFRARPRAHEQLMGDLPMERVTPAPVFLRVGVDYCGPFNVRQASRKAAPVKCYLCVFVCLVVKAVHIEVVADLTTEAFMAALRRFVSRRGKPEVIFCDNATNFVGARREISELHRLFRAEQFQNAVVTEAASNSIEFKFIPAKSPNFGGLWEAAVKSLKGHMRRVIGNTVLRPDEMLTVVTQIESCLNSRPITPISNDHRDLEALTPGHFLVQRPLTAIPEPSLEDIPENRLSRWRLVQRYSQMLWKRWSTNYLSDLHNRNKWTRRRDNLHIGTMVLLKEDKLPLLQWQLGRVTEIHPGADGIIRVVTVRTQQGIFRRGIQKICILPIQDNQPQVEEAH</sequence>
<dbReference type="Proteomes" id="UP000069940">
    <property type="component" value="Unassembled WGS sequence"/>
</dbReference>
<evidence type="ECO:0000256" key="1">
    <source>
        <dbReference type="SAM" id="Coils"/>
    </source>
</evidence>
<dbReference type="InterPro" id="IPR001584">
    <property type="entry name" value="Integrase_cat-core"/>
</dbReference>
<feature type="compositionally biased region" description="Low complexity" evidence="2">
    <location>
        <begin position="413"/>
        <end position="455"/>
    </location>
</feature>
<dbReference type="SUPFAM" id="SSF53098">
    <property type="entry name" value="Ribonuclease H-like"/>
    <property type="match status" value="1"/>
</dbReference>
<reference evidence="4" key="2">
    <citation type="submission" date="2025-05" db="UniProtKB">
        <authorList>
            <consortium name="EnsemblMetazoa"/>
        </authorList>
    </citation>
    <scope>IDENTIFICATION</scope>
    <source>
        <strain evidence="4">Foshan</strain>
    </source>
</reference>
<dbReference type="PROSITE" id="PS50994">
    <property type="entry name" value="INTEGRASE"/>
    <property type="match status" value="1"/>
</dbReference>
<dbReference type="Pfam" id="PF18701">
    <property type="entry name" value="DUF5641"/>
    <property type="match status" value="1"/>
</dbReference>
<proteinExistence type="predicted"/>
<feature type="domain" description="Integrase catalytic" evidence="3">
    <location>
        <begin position="1487"/>
        <end position="1681"/>
    </location>
</feature>
<name>A0ABM1YDS5_AEDAL</name>
<dbReference type="PANTHER" id="PTHR47331:SF1">
    <property type="entry name" value="GAG-LIKE PROTEIN"/>
    <property type="match status" value="1"/>
</dbReference>
<dbReference type="InterPro" id="IPR043502">
    <property type="entry name" value="DNA/RNA_pol_sf"/>
</dbReference>
<accession>A0ABM1YDS5</accession>
<dbReference type="GeneID" id="134291076"/>
<evidence type="ECO:0000259" key="3">
    <source>
        <dbReference type="PROSITE" id="PS50994"/>
    </source>
</evidence>
<organism evidence="4 5">
    <name type="scientific">Aedes albopictus</name>
    <name type="common">Asian tiger mosquito</name>
    <name type="synonym">Stegomyia albopicta</name>
    <dbReference type="NCBI Taxonomy" id="7160"/>
    <lineage>
        <taxon>Eukaryota</taxon>
        <taxon>Metazoa</taxon>
        <taxon>Ecdysozoa</taxon>
        <taxon>Arthropoda</taxon>
        <taxon>Hexapoda</taxon>
        <taxon>Insecta</taxon>
        <taxon>Pterygota</taxon>
        <taxon>Neoptera</taxon>
        <taxon>Endopterygota</taxon>
        <taxon>Diptera</taxon>
        <taxon>Nematocera</taxon>
        <taxon>Culicoidea</taxon>
        <taxon>Culicidae</taxon>
        <taxon>Culicinae</taxon>
        <taxon>Aedini</taxon>
        <taxon>Aedes</taxon>
        <taxon>Stegomyia</taxon>
    </lineage>
</organism>
<dbReference type="PANTHER" id="PTHR47331">
    <property type="entry name" value="PHD-TYPE DOMAIN-CONTAINING PROTEIN"/>
    <property type="match status" value="1"/>
</dbReference>
<reference evidence="5" key="1">
    <citation type="journal article" date="2015" name="Proc. Natl. Acad. Sci. U.S.A.">
        <title>Genome sequence of the Asian Tiger mosquito, Aedes albopictus, reveals insights into its biology, genetics, and evolution.</title>
        <authorList>
            <person name="Chen X.G."/>
            <person name="Jiang X."/>
            <person name="Gu J."/>
            <person name="Xu M."/>
            <person name="Wu Y."/>
            <person name="Deng Y."/>
            <person name="Zhang C."/>
            <person name="Bonizzoni M."/>
            <person name="Dermauw W."/>
            <person name="Vontas J."/>
            <person name="Armbruster P."/>
            <person name="Huang X."/>
            <person name="Yang Y."/>
            <person name="Zhang H."/>
            <person name="He W."/>
            <person name="Peng H."/>
            <person name="Liu Y."/>
            <person name="Wu K."/>
            <person name="Chen J."/>
            <person name="Lirakis M."/>
            <person name="Topalis P."/>
            <person name="Van Leeuwen T."/>
            <person name="Hall A.B."/>
            <person name="Jiang X."/>
            <person name="Thorpe C."/>
            <person name="Mueller R.L."/>
            <person name="Sun C."/>
            <person name="Waterhouse R.M."/>
            <person name="Yan G."/>
            <person name="Tu Z.J."/>
            <person name="Fang X."/>
            <person name="James A.A."/>
        </authorList>
    </citation>
    <scope>NUCLEOTIDE SEQUENCE [LARGE SCALE GENOMIC DNA]</scope>
    <source>
        <strain evidence="5">Foshan</strain>
    </source>
</reference>
<keyword evidence="5" id="KW-1185">Reference proteome</keyword>
<dbReference type="CDD" id="cd01644">
    <property type="entry name" value="RT_pepA17"/>
    <property type="match status" value="1"/>
</dbReference>
<dbReference type="RefSeq" id="XP_062714343.1">
    <property type="nucleotide sequence ID" value="XM_062858359.1"/>
</dbReference>
<evidence type="ECO:0000256" key="2">
    <source>
        <dbReference type="SAM" id="MobiDB-lite"/>
    </source>
</evidence>
<dbReference type="Gene3D" id="3.30.420.10">
    <property type="entry name" value="Ribonuclease H-like superfamily/Ribonuclease H"/>
    <property type="match status" value="1"/>
</dbReference>
<feature type="coiled-coil region" evidence="1">
    <location>
        <begin position="9"/>
        <end position="36"/>
    </location>
</feature>
<dbReference type="InterPro" id="IPR008042">
    <property type="entry name" value="Retrotrans_Pao"/>
</dbReference>
<feature type="compositionally biased region" description="Low complexity" evidence="2">
    <location>
        <begin position="480"/>
        <end position="503"/>
    </location>
</feature>
<keyword evidence="1" id="KW-0175">Coiled coil</keyword>
<dbReference type="InterPro" id="IPR036397">
    <property type="entry name" value="RNaseH_sf"/>
</dbReference>
<protein>
    <recommendedName>
        <fullName evidence="3">Integrase catalytic domain-containing protein</fullName>
    </recommendedName>
</protein>
<dbReference type="Pfam" id="PF17921">
    <property type="entry name" value="Integrase_H2C2"/>
    <property type="match status" value="1"/>
</dbReference>
<dbReference type="CDD" id="cd00303">
    <property type="entry name" value="retropepsin_like"/>
    <property type="match status" value="1"/>
</dbReference>
<dbReference type="InterPro" id="IPR012337">
    <property type="entry name" value="RNaseH-like_sf"/>
</dbReference>
<dbReference type="Pfam" id="PF03564">
    <property type="entry name" value="DUF1759"/>
    <property type="match status" value="1"/>
</dbReference>
<feature type="compositionally biased region" description="Polar residues" evidence="2">
    <location>
        <begin position="456"/>
        <end position="479"/>
    </location>
</feature>
<dbReference type="EnsemblMetazoa" id="AALFPA23_008218.R11077">
    <property type="protein sequence ID" value="AALFPA23_008218.P11077"/>
    <property type="gene ID" value="AALFPA23_008218"/>
</dbReference>
<feature type="region of interest" description="Disordered" evidence="2">
    <location>
        <begin position="71"/>
        <end position="90"/>
    </location>
</feature>
<feature type="region of interest" description="Disordered" evidence="2">
    <location>
        <begin position="405"/>
        <end position="503"/>
    </location>
</feature>
<dbReference type="Pfam" id="PF05380">
    <property type="entry name" value="Peptidase_A17"/>
    <property type="match status" value="1"/>
</dbReference>
<dbReference type="InterPro" id="IPR040676">
    <property type="entry name" value="DUF5641"/>
</dbReference>
<evidence type="ECO:0000313" key="5">
    <source>
        <dbReference type="Proteomes" id="UP000069940"/>
    </source>
</evidence>
<dbReference type="InterPro" id="IPR041588">
    <property type="entry name" value="Integrase_H2C2"/>
</dbReference>
<dbReference type="InterPro" id="IPR005312">
    <property type="entry name" value="DUF1759"/>
</dbReference>